<dbReference type="Proteomes" id="UP000266188">
    <property type="component" value="Unassembled WGS sequence"/>
</dbReference>
<gene>
    <name evidence="2" type="ORF">PHISCL_00092</name>
</gene>
<feature type="compositionally biased region" description="Polar residues" evidence="1">
    <location>
        <begin position="415"/>
        <end position="429"/>
    </location>
</feature>
<feature type="compositionally biased region" description="Basic residues" evidence="1">
    <location>
        <begin position="165"/>
        <end position="176"/>
    </location>
</feature>
<feature type="compositionally biased region" description="Low complexity" evidence="1">
    <location>
        <begin position="115"/>
        <end position="152"/>
    </location>
</feature>
<keyword evidence="3" id="KW-1185">Reference proteome</keyword>
<organism evidence="2 3">
    <name type="scientific">Aspergillus sclerotialis</name>
    <dbReference type="NCBI Taxonomy" id="2070753"/>
    <lineage>
        <taxon>Eukaryota</taxon>
        <taxon>Fungi</taxon>
        <taxon>Dikarya</taxon>
        <taxon>Ascomycota</taxon>
        <taxon>Pezizomycotina</taxon>
        <taxon>Eurotiomycetes</taxon>
        <taxon>Eurotiomycetidae</taxon>
        <taxon>Eurotiales</taxon>
        <taxon>Aspergillaceae</taxon>
        <taxon>Aspergillus</taxon>
        <taxon>Aspergillus subgen. Polypaecilum</taxon>
    </lineage>
</organism>
<feature type="compositionally biased region" description="Basic and acidic residues" evidence="1">
    <location>
        <begin position="1"/>
        <end position="12"/>
    </location>
</feature>
<accession>A0A3A2ZWT5</accession>
<evidence type="ECO:0000256" key="1">
    <source>
        <dbReference type="SAM" id="MobiDB-lite"/>
    </source>
</evidence>
<comment type="caution">
    <text evidence="2">The sequence shown here is derived from an EMBL/GenBank/DDBJ whole genome shotgun (WGS) entry which is preliminary data.</text>
</comment>
<dbReference type="AlphaFoldDB" id="A0A3A2ZWT5"/>
<dbReference type="EMBL" id="MVGC01000002">
    <property type="protein sequence ID" value="RJE27506.1"/>
    <property type="molecule type" value="Genomic_DNA"/>
</dbReference>
<proteinExistence type="predicted"/>
<dbReference type="OrthoDB" id="4755622at2759"/>
<name>A0A3A2ZWT5_9EURO</name>
<evidence type="ECO:0000313" key="3">
    <source>
        <dbReference type="Proteomes" id="UP000266188"/>
    </source>
</evidence>
<feature type="region of interest" description="Disordered" evidence="1">
    <location>
        <begin position="405"/>
        <end position="438"/>
    </location>
</feature>
<feature type="region of interest" description="Disordered" evidence="1">
    <location>
        <begin position="198"/>
        <end position="249"/>
    </location>
</feature>
<sequence length="521" mass="57614">MAGPITDRDSARRRGARSGRGLQFPLNREEALNRCHDVNERVERWLEEQSAHEQRPSEENKTDPESEGGEGNAEIEREGSEREHPQQQHRQAVTQRTTPPYPRQMYRPVYQTPTPRLSSFPSSSHHHQPSSSVVLSHPYNNLNDSSLNPSLSRVLPRRAEGPKPNRPRRTVPHRSSRKYRFYRFSVYTAASLNLRRNHHSHSAPSLPRFQALQQSSSEPPAMTGRGRARGRGGSSAGGSRHSRPSREYSVRNRMLYRRFATFIQNERASEAAAATEQGSSDEPAVPSITEFQNVTARTAKCDVCDQLNTEGMTRCVDCGWQSCHNCTIKGDCQRAHRMAGVNHIGPVTPHELIPLPPQVRSSKKRKTGNSTSSSYPGPPEGYVEASNSGNVGDSEMINAIDAANQAEPSEAQDASIPQRSGRYTPTHPNTVVHPSMPVSRESPLSVSAASSVFQAACILRDFSRQAFREYGYVDPTPDDSHGGLILTAPIMSPLPPVRVAQAADGSLSYEPYPNVSSDIPH</sequence>
<feature type="region of interest" description="Disordered" evidence="1">
    <location>
        <begin position="43"/>
        <end position="176"/>
    </location>
</feature>
<evidence type="ECO:0000313" key="2">
    <source>
        <dbReference type="EMBL" id="RJE27506.1"/>
    </source>
</evidence>
<protein>
    <submittedName>
        <fullName evidence="2">Uncharacterized protein</fullName>
    </submittedName>
</protein>
<reference evidence="3" key="1">
    <citation type="submission" date="2017-02" db="EMBL/GenBank/DDBJ databases">
        <authorList>
            <person name="Tafer H."/>
            <person name="Lopandic K."/>
        </authorList>
    </citation>
    <scope>NUCLEOTIDE SEQUENCE [LARGE SCALE GENOMIC DNA]</scope>
    <source>
        <strain evidence="3">CBS 366.77</strain>
    </source>
</reference>
<feature type="region of interest" description="Disordered" evidence="1">
    <location>
        <begin position="1"/>
        <end position="28"/>
    </location>
</feature>
<feature type="compositionally biased region" description="Basic and acidic residues" evidence="1">
    <location>
        <begin position="43"/>
        <end position="64"/>
    </location>
</feature>
<feature type="compositionally biased region" description="Basic and acidic residues" evidence="1">
    <location>
        <begin position="74"/>
        <end position="86"/>
    </location>
</feature>
<feature type="region of interest" description="Disordered" evidence="1">
    <location>
        <begin position="348"/>
        <end position="393"/>
    </location>
</feature>
<feature type="compositionally biased region" description="Polar residues" evidence="1">
    <location>
        <begin position="88"/>
        <end position="98"/>
    </location>
</feature>